<sequence>MVWGFGLLVQRGGEDNTSSNEVTDLHAGGYLVRAWFGAPTDLKAGVLNQQGKDKWNLLLIMVDPTFTAVALCLFYSYYVAINNLKESVNGHQYNCPRKKSFTQTHSCRRGWG</sequence>
<reference evidence="2" key="1">
    <citation type="submission" date="2009-10" db="EMBL/GenBank/DDBJ databases">
        <title>Diversity of trophic interactions inside an arsenic-rich microbial ecosystem.</title>
        <authorList>
            <person name="Bertin P.N."/>
            <person name="Heinrich-Salmeron A."/>
            <person name="Pelletier E."/>
            <person name="Goulhen-Chollet F."/>
            <person name="Arsene-Ploetze F."/>
            <person name="Gallien S."/>
            <person name="Calteau A."/>
            <person name="Vallenet D."/>
            <person name="Casiot C."/>
            <person name="Chane-Woon-Ming B."/>
            <person name="Giloteaux L."/>
            <person name="Barakat M."/>
            <person name="Bonnefoy V."/>
            <person name="Bruneel O."/>
            <person name="Chandler M."/>
            <person name="Cleiss J."/>
            <person name="Duran R."/>
            <person name="Elbaz-Poulichet F."/>
            <person name="Fonknechten N."/>
            <person name="Lauga B."/>
            <person name="Mornico D."/>
            <person name="Ortet P."/>
            <person name="Schaeffer C."/>
            <person name="Siguier P."/>
            <person name="Alexander Thil Smith A."/>
            <person name="Van Dorsselaer A."/>
            <person name="Weissenbach J."/>
            <person name="Medigue C."/>
            <person name="Le Paslier D."/>
        </authorList>
    </citation>
    <scope>NUCLEOTIDE SEQUENCE</scope>
</reference>
<keyword evidence="1" id="KW-1133">Transmembrane helix</keyword>
<keyword evidence="1" id="KW-0472">Membrane</keyword>
<keyword evidence="1" id="KW-0812">Transmembrane</keyword>
<dbReference type="EMBL" id="CABR01000045">
    <property type="protein sequence ID" value="CBI09667.1"/>
    <property type="molecule type" value="Genomic_DNA"/>
</dbReference>
<name>E6QQZ6_9ZZZZ</name>
<organism evidence="2">
    <name type="scientific">mine drainage metagenome</name>
    <dbReference type="NCBI Taxonomy" id="410659"/>
    <lineage>
        <taxon>unclassified sequences</taxon>
        <taxon>metagenomes</taxon>
        <taxon>ecological metagenomes</taxon>
    </lineage>
</organism>
<proteinExistence type="predicted"/>
<evidence type="ECO:0000256" key="1">
    <source>
        <dbReference type="SAM" id="Phobius"/>
    </source>
</evidence>
<dbReference type="AlphaFoldDB" id="E6QQZ6"/>
<accession>E6QQZ6</accession>
<feature type="transmembrane region" description="Helical" evidence="1">
    <location>
        <begin position="57"/>
        <end position="78"/>
    </location>
</feature>
<gene>
    <name evidence="2" type="ORF">CARN7_0407</name>
</gene>
<protein>
    <submittedName>
        <fullName evidence="2">Uncharacterized protein</fullName>
    </submittedName>
</protein>
<comment type="caution">
    <text evidence="2">The sequence shown here is derived from an EMBL/GenBank/DDBJ whole genome shotgun (WGS) entry which is preliminary data.</text>
</comment>
<evidence type="ECO:0000313" key="2">
    <source>
        <dbReference type="EMBL" id="CBI09667.1"/>
    </source>
</evidence>